<dbReference type="RefSeq" id="WP_380622037.1">
    <property type="nucleotide sequence ID" value="NZ_JBHSDK010000018.1"/>
</dbReference>
<evidence type="ECO:0000256" key="1">
    <source>
        <dbReference type="ARBA" id="ARBA00023125"/>
    </source>
</evidence>
<accession>A0ABV8U009</accession>
<dbReference type="EMBL" id="JBHSDK010000018">
    <property type="protein sequence ID" value="MFC4336282.1"/>
    <property type="molecule type" value="Genomic_DNA"/>
</dbReference>
<dbReference type="Proteomes" id="UP001595823">
    <property type="component" value="Unassembled WGS sequence"/>
</dbReference>
<evidence type="ECO:0000259" key="2">
    <source>
        <dbReference type="PROSITE" id="PS50937"/>
    </source>
</evidence>
<dbReference type="PANTHER" id="PTHR30204">
    <property type="entry name" value="REDOX-CYCLING DRUG-SENSING TRANSCRIPTIONAL ACTIVATOR SOXR"/>
    <property type="match status" value="1"/>
</dbReference>
<dbReference type="Gene3D" id="1.10.1660.10">
    <property type="match status" value="1"/>
</dbReference>
<dbReference type="CDD" id="cd01109">
    <property type="entry name" value="HTH_YyaN"/>
    <property type="match status" value="1"/>
</dbReference>
<evidence type="ECO:0000313" key="3">
    <source>
        <dbReference type="EMBL" id="MFC4336282.1"/>
    </source>
</evidence>
<dbReference type="SMART" id="SM00422">
    <property type="entry name" value="HTH_MERR"/>
    <property type="match status" value="1"/>
</dbReference>
<comment type="caution">
    <text evidence="3">The sequence shown here is derived from an EMBL/GenBank/DDBJ whole genome shotgun (WGS) entry which is preliminary data.</text>
</comment>
<name>A0ABV8U009_9ACTN</name>
<evidence type="ECO:0000313" key="4">
    <source>
        <dbReference type="Proteomes" id="UP001595823"/>
    </source>
</evidence>
<protein>
    <submittedName>
        <fullName evidence="3">MerR family transcriptional regulator</fullName>
    </submittedName>
</protein>
<dbReference type="PROSITE" id="PS00552">
    <property type="entry name" value="HTH_MERR_1"/>
    <property type="match status" value="1"/>
</dbReference>
<reference evidence="4" key="1">
    <citation type="journal article" date="2019" name="Int. J. Syst. Evol. Microbiol.">
        <title>The Global Catalogue of Microorganisms (GCM) 10K type strain sequencing project: providing services to taxonomists for standard genome sequencing and annotation.</title>
        <authorList>
            <consortium name="The Broad Institute Genomics Platform"/>
            <consortium name="The Broad Institute Genome Sequencing Center for Infectious Disease"/>
            <person name="Wu L."/>
            <person name="Ma J."/>
        </authorList>
    </citation>
    <scope>NUCLEOTIDE SEQUENCE [LARGE SCALE GENOMIC DNA]</scope>
    <source>
        <strain evidence="4">IBRC-M 10908</strain>
    </source>
</reference>
<dbReference type="Pfam" id="PF13411">
    <property type="entry name" value="MerR_1"/>
    <property type="match status" value="1"/>
</dbReference>
<dbReference type="PRINTS" id="PR00040">
    <property type="entry name" value="HTHMERR"/>
</dbReference>
<gene>
    <name evidence="3" type="ORF">ACFPET_13830</name>
</gene>
<dbReference type="PANTHER" id="PTHR30204:SF98">
    <property type="entry name" value="HTH-TYPE TRANSCRIPTIONAL REGULATOR ADHR"/>
    <property type="match status" value="1"/>
</dbReference>
<dbReference type="InterPro" id="IPR009061">
    <property type="entry name" value="DNA-bd_dom_put_sf"/>
</dbReference>
<dbReference type="InterPro" id="IPR000551">
    <property type="entry name" value="MerR-type_HTH_dom"/>
</dbReference>
<proteinExistence type="predicted"/>
<dbReference type="PROSITE" id="PS50937">
    <property type="entry name" value="HTH_MERR_2"/>
    <property type="match status" value="1"/>
</dbReference>
<dbReference type="InterPro" id="IPR047057">
    <property type="entry name" value="MerR_fam"/>
</dbReference>
<dbReference type="SUPFAM" id="SSF46955">
    <property type="entry name" value="Putative DNA-binding domain"/>
    <property type="match status" value="1"/>
</dbReference>
<sequence>MTMDQSVLEQQRRLLNQPPHPRPDGADRYTIGEVAEHTGLSVHTLRWYERIGLLDQVERSHRGQRLYGNRDLEWLALVGKLRLIGMPVADMVAYADMVRRGPDTARERRELLSGHRDQVAEQIDGLKSTLAVLDWKIDLYDRMASESENGHE</sequence>
<keyword evidence="1" id="KW-0238">DNA-binding</keyword>
<keyword evidence="4" id="KW-1185">Reference proteome</keyword>
<organism evidence="3 4">
    <name type="scientific">Salininema proteolyticum</name>
    <dbReference type="NCBI Taxonomy" id="1607685"/>
    <lineage>
        <taxon>Bacteria</taxon>
        <taxon>Bacillati</taxon>
        <taxon>Actinomycetota</taxon>
        <taxon>Actinomycetes</taxon>
        <taxon>Glycomycetales</taxon>
        <taxon>Glycomycetaceae</taxon>
        <taxon>Salininema</taxon>
    </lineage>
</organism>
<feature type="domain" description="HTH merR-type" evidence="2">
    <location>
        <begin position="28"/>
        <end position="97"/>
    </location>
</feature>